<keyword evidence="2 6" id="KW-0602">Photosynthesis</keyword>
<comment type="function">
    <text evidence="6">A major RuBisCO chaperone. Acts after GroEL-GroES chaperonin to fold and/or assemble the large subunit of RuBisCO (ccbL, rbcL). Cooperates with RbcX in RbcL folding, plays the major role in assembly of dimers into RbcL(8)-Raf1(8) intermediate complexes. RbcS replaces Raf1, leading to holoenzyme formation.</text>
</comment>
<organism evidence="10 11">
    <name type="scientific">Leptolyngbya subtilissima DQ-A4</name>
    <dbReference type="NCBI Taxonomy" id="2933933"/>
    <lineage>
        <taxon>Bacteria</taxon>
        <taxon>Bacillati</taxon>
        <taxon>Cyanobacteriota</taxon>
        <taxon>Cyanophyceae</taxon>
        <taxon>Leptolyngbyales</taxon>
        <taxon>Leptolyngbyaceae</taxon>
        <taxon>Leptolyngbya group</taxon>
        <taxon>Leptolyngbya</taxon>
    </lineage>
</organism>
<evidence type="ECO:0000256" key="2">
    <source>
        <dbReference type="ARBA" id="ARBA00022531"/>
    </source>
</evidence>
<feature type="domain" description="Rubisco accumulation factor 1 helix turn helix" evidence="9">
    <location>
        <begin position="18"/>
        <end position="75"/>
    </location>
</feature>
<evidence type="ECO:0000313" key="11">
    <source>
        <dbReference type="Proteomes" id="UP001482513"/>
    </source>
</evidence>
<sequence length="360" mass="40633">MAMVYPGSSSPPDADAVQDVLLRLRRKEGTWVNWAQGCQELQKARFTPQQIFEETGFEPIHQNQIMVAEQVYQSILKVGVAEATVAHFTERGSDALYELRVLSQGDRAATADFIFQHGIDSEEVRDLVKPIKEYAYRKDKPEGFADGPGDAIAYHFWKLARQKDDLQDRSRLIAQGLRFAQSPTARQHIEKLLTDFTVVKDRPAPRLPVYRLETESELPRMIPVVGQMPLTVDDLKAVPVVVAEEPFSMVSANGASAWIAVPGWQVIFRAEDPVGILTQSRLLPNYPSDGADETVLVVVDRSDRTWDDDGYFLTTDGDQLALSWSPSPIETPVLGKMILILRPKRILDENYNRELWQLDE</sequence>
<comment type="caution">
    <text evidence="10">The sequence shown here is derived from an EMBL/GenBank/DDBJ whole genome shotgun (WGS) entry which is preliminary data.</text>
</comment>
<evidence type="ECO:0000313" key="10">
    <source>
        <dbReference type="EMBL" id="MEP0948983.1"/>
    </source>
</evidence>
<dbReference type="RefSeq" id="WP_242021218.1">
    <property type="nucleotide sequence ID" value="NZ_JAMPKX010000009.1"/>
</dbReference>
<dbReference type="HAMAP" id="MF_00856">
    <property type="entry name" value="Raf1"/>
    <property type="match status" value="1"/>
</dbReference>
<dbReference type="EMBL" id="JAMPKX010000009">
    <property type="protein sequence ID" value="MEP0948983.1"/>
    <property type="molecule type" value="Genomic_DNA"/>
</dbReference>
<evidence type="ECO:0000259" key="9">
    <source>
        <dbReference type="Pfam" id="PF18579"/>
    </source>
</evidence>
<evidence type="ECO:0000259" key="7">
    <source>
        <dbReference type="Pfam" id="PF18087"/>
    </source>
</evidence>
<dbReference type="Proteomes" id="UP001482513">
    <property type="component" value="Unassembled WGS sequence"/>
</dbReference>
<evidence type="ECO:0000256" key="5">
    <source>
        <dbReference type="ARBA" id="ARBA00023859"/>
    </source>
</evidence>
<comment type="domain">
    <text evidence="6">Has 3 domains, the N-terminal alpha-helical domain, an extended flexible linker and the C-terminal beta-sheet domain. The 2 C-terminal beta-sheet domains are swapped and pack against each other to form the dimer interface.</text>
</comment>
<reference evidence="10 11" key="1">
    <citation type="submission" date="2022-04" db="EMBL/GenBank/DDBJ databases">
        <title>Positive selection, recombination, and allopatry shape intraspecific diversity of widespread and dominant cyanobacteria.</title>
        <authorList>
            <person name="Wei J."/>
            <person name="Shu W."/>
            <person name="Hu C."/>
        </authorList>
    </citation>
    <scope>NUCLEOTIDE SEQUENCE [LARGE SCALE GENOMIC DNA]</scope>
    <source>
        <strain evidence="10 11">DQ-A4</strain>
    </source>
</reference>
<dbReference type="Pfam" id="PF18087">
    <property type="entry name" value="RuBisCo_chap_C"/>
    <property type="match status" value="1"/>
</dbReference>
<dbReference type="Pfam" id="PF18578">
    <property type="entry name" value="Raf1_N"/>
    <property type="match status" value="1"/>
</dbReference>
<comment type="subcellular location">
    <subcellularLocation>
        <location evidence="6">Cytoplasm</location>
    </subcellularLocation>
</comment>
<comment type="caution">
    <text evidence="6">Lacks conserved residue(s) required for the propagation of feature annotation.</text>
</comment>
<dbReference type="InterPro" id="IPR046382">
    <property type="entry name" value="Raf1_cyn"/>
</dbReference>
<feature type="domain" description="Rubisco accumulation factor 1 C-terminal" evidence="7">
    <location>
        <begin position="207"/>
        <end position="345"/>
    </location>
</feature>
<evidence type="ECO:0000256" key="6">
    <source>
        <dbReference type="HAMAP-Rule" id="MF_00856"/>
    </source>
</evidence>
<dbReference type="PANTHER" id="PTHR35299">
    <property type="entry name" value="RUBISCO ACCUMULATION FACTOR 1"/>
    <property type="match status" value="1"/>
</dbReference>
<keyword evidence="11" id="KW-1185">Reference proteome</keyword>
<dbReference type="InterPro" id="IPR040858">
    <property type="entry name" value="Raf1_C"/>
</dbReference>
<proteinExistence type="inferred from homology"/>
<name>A0ABV0K8D4_9CYAN</name>
<evidence type="ECO:0000256" key="3">
    <source>
        <dbReference type="ARBA" id="ARBA00023186"/>
    </source>
</evidence>
<keyword evidence="4 6" id="KW-0120">Carbon dioxide fixation</keyword>
<comment type="subunit">
    <text evidence="6">Homodimer. Forms an RbcL(8)-Raf1(8) complex. Forms complexes of many stoichiometries with RbcL with and without RbcS. RbcX and Raf1 can bind simultaneously to RbcL.</text>
</comment>
<keyword evidence="3 6" id="KW-0143">Chaperone</keyword>
<accession>A0ABV0K8D4</accession>
<dbReference type="InterPro" id="IPR037494">
    <property type="entry name" value="RAF1"/>
</dbReference>
<evidence type="ECO:0000256" key="1">
    <source>
        <dbReference type="ARBA" id="ARBA00022490"/>
    </source>
</evidence>
<feature type="domain" description="Rubisco accumulation factor 1 alpha-helical" evidence="8">
    <location>
        <begin position="88"/>
        <end position="193"/>
    </location>
</feature>
<evidence type="ECO:0000259" key="8">
    <source>
        <dbReference type="Pfam" id="PF18578"/>
    </source>
</evidence>
<dbReference type="Pfam" id="PF18579">
    <property type="entry name" value="Raf1_HTH"/>
    <property type="match status" value="1"/>
</dbReference>
<comment type="similarity">
    <text evidence="6">Belongs to the RAF family.</text>
</comment>
<keyword evidence="1 6" id="KW-0963">Cytoplasm</keyword>
<evidence type="ECO:0000256" key="4">
    <source>
        <dbReference type="ARBA" id="ARBA00023300"/>
    </source>
</evidence>
<dbReference type="InterPro" id="IPR040781">
    <property type="entry name" value="Raf1_HTH"/>
</dbReference>
<dbReference type="PANTHER" id="PTHR35299:SF6">
    <property type="entry name" value="RUBISCO ACCUMULATION FACTOR 1"/>
    <property type="match status" value="1"/>
</dbReference>
<protein>
    <recommendedName>
        <fullName evidence="5 6">RuBisCO accumulation factor 1</fullName>
    </recommendedName>
</protein>
<dbReference type="InterPro" id="IPR041358">
    <property type="entry name" value="Raf1_N"/>
</dbReference>
<gene>
    <name evidence="6" type="primary">raf1</name>
    <name evidence="10" type="ORF">NC992_19030</name>
</gene>